<reference evidence="1" key="1">
    <citation type="submission" date="2023-10" db="EMBL/GenBank/DDBJ databases">
        <authorList>
            <person name="Robby Concha-Eloko"/>
            <person name="Pilar Barberan- Martinez"/>
            <person name="Rafael Sanjuan"/>
            <person name="Pilar Domingo-Calap"/>
        </authorList>
    </citation>
    <scope>NUCLEOTIDE SEQUENCE</scope>
</reference>
<organism evidence="1 2">
    <name type="scientific">Klebsiella phage vB_Kpl_K72PH164C2</name>
    <dbReference type="NCBI Taxonomy" id="3071646"/>
    <lineage>
        <taxon>Viruses</taxon>
        <taxon>Duplodnaviria</taxon>
        <taxon>Heunggongvirae</taxon>
        <taxon>Uroviricota</taxon>
        <taxon>Caudoviricetes</taxon>
        <taxon>Autographivirales</taxon>
        <taxon>Autoscriptoviridae</taxon>
        <taxon>Slopekvirinae</taxon>
        <taxon>Drulisvirus</taxon>
        <taxon>Drulisvirus K72PH164C2</taxon>
    </lineage>
</organism>
<name>A0AAD2GRW5_9CAUD</name>
<dbReference type="EMBL" id="OY757088">
    <property type="protein sequence ID" value="CAK1257542.1"/>
    <property type="molecule type" value="Genomic_DNA"/>
</dbReference>
<protein>
    <submittedName>
        <fullName evidence="1">Uncharacterized protein</fullName>
    </submittedName>
</protein>
<evidence type="ECO:0000313" key="1">
    <source>
        <dbReference type="EMBL" id="CAK1257542.1"/>
    </source>
</evidence>
<dbReference type="Proteomes" id="UP001296237">
    <property type="component" value="Chromosome"/>
</dbReference>
<proteinExistence type="predicted"/>
<gene>
    <name evidence="1" type="ORF">K72PH164C2_LOCUS31</name>
</gene>
<sequence length="71" mass="8019">MVVFKDLVDGSKFFVRGGFELQKVYEADHYNAVLLEAPSISVNLPRDEPTFNSLDEVRAAYPEDCQIVDPL</sequence>
<accession>A0AAD2GRW5</accession>
<evidence type="ECO:0000313" key="2">
    <source>
        <dbReference type="Proteomes" id="UP001296237"/>
    </source>
</evidence>
<keyword evidence="2" id="KW-1185">Reference proteome</keyword>